<dbReference type="Proteomes" id="UP000324133">
    <property type="component" value="Unassembled WGS sequence"/>
</dbReference>
<proteinExistence type="predicted"/>
<dbReference type="OrthoDB" id="798073at2"/>
<dbReference type="EMBL" id="VKKY01000001">
    <property type="protein sequence ID" value="KAA3439886.1"/>
    <property type="molecule type" value="Genomic_DNA"/>
</dbReference>
<dbReference type="InterPro" id="IPR010093">
    <property type="entry name" value="SinI_DNA-bd"/>
</dbReference>
<dbReference type="Pfam" id="PF12728">
    <property type="entry name" value="HTH_17"/>
    <property type="match status" value="1"/>
</dbReference>
<dbReference type="AlphaFoldDB" id="A0A5B6TIP3"/>
<evidence type="ECO:0000259" key="1">
    <source>
        <dbReference type="Pfam" id="PF12728"/>
    </source>
</evidence>
<dbReference type="GO" id="GO:0003677">
    <property type="term" value="F:DNA binding"/>
    <property type="evidence" value="ECO:0007669"/>
    <property type="project" value="InterPro"/>
</dbReference>
<organism evidence="2 3">
    <name type="scientific">Rufibacter hautae</name>
    <dbReference type="NCBI Taxonomy" id="2595005"/>
    <lineage>
        <taxon>Bacteria</taxon>
        <taxon>Pseudomonadati</taxon>
        <taxon>Bacteroidota</taxon>
        <taxon>Cytophagia</taxon>
        <taxon>Cytophagales</taxon>
        <taxon>Hymenobacteraceae</taxon>
        <taxon>Rufibacter</taxon>
    </lineage>
</organism>
<feature type="domain" description="Helix-turn-helix" evidence="1">
    <location>
        <begin position="22"/>
        <end position="68"/>
    </location>
</feature>
<accession>A0A5B6TIP3</accession>
<name>A0A5B6TIP3_9BACT</name>
<dbReference type="SUPFAM" id="SSF46955">
    <property type="entry name" value="Putative DNA-binding domain"/>
    <property type="match status" value="1"/>
</dbReference>
<protein>
    <submittedName>
        <fullName evidence="2">Helix-turn-helix domain-containing protein</fullName>
    </submittedName>
</protein>
<gene>
    <name evidence="2" type="ORF">FOA19_04230</name>
</gene>
<comment type="caution">
    <text evidence="2">The sequence shown here is derived from an EMBL/GenBank/DDBJ whole genome shotgun (WGS) entry which is preliminary data.</text>
</comment>
<sequence length="77" mass="8742">MVREAISSQFPAKETKEPEDSLLTVKEAATLLSVTEATIHAWKKNGSILFRRKGRRVYFKRSELLASLKPADMGRHN</sequence>
<evidence type="ECO:0000313" key="3">
    <source>
        <dbReference type="Proteomes" id="UP000324133"/>
    </source>
</evidence>
<evidence type="ECO:0000313" key="2">
    <source>
        <dbReference type="EMBL" id="KAA3439886.1"/>
    </source>
</evidence>
<dbReference type="InterPro" id="IPR041657">
    <property type="entry name" value="HTH_17"/>
</dbReference>
<dbReference type="NCBIfam" id="TIGR01764">
    <property type="entry name" value="excise"/>
    <property type="match status" value="1"/>
</dbReference>
<reference evidence="2 3" key="1">
    <citation type="submission" date="2019-07" db="EMBL/GenBank/DDBJ databases">
        <title>Rufibacter sp. nov., isolated from lake sediment.</title>
        <authorList>
            <person name="Qu J.-H."/>
        </authorList>
    </citation>
    <scope>NUCLEOTIDE SEQUENCE [LARGE SCALE GENOMIC DNA]</scope>
    <source>
        <strain evidence="2 3">NBS58-1</strain>
    </source>
</reference>
<dbReference type="InterPro" id="IPR009061">
    <property type="entry name" value="DNA-bd_dom_put_sf"/>
</dbReference>
<keyword evidence="3" id="KW-1185">Reference proteome</keyword>
<dbReference type="RefSeq" id="WP_149089526.1">
    <property type="nucleotide sequence ID" value="NZ_VKKY01000001.1"/>
</dbReference>